<protein>
    <recommendedName>
        <fullName evidence="11">Equilibrative nucleoside transporter</fullName>
    </recommendedName>
</protein>
<dbReference type="EMBL" id="JABSTR010000007">
    <property type="protein sequence ID" value="KAH9375488.1"/>
    <property type="molecule type" value="Genomic_DNA"/>
</dbReference>
<gene>
    <name evidence="9" type="ORF">HPB48_016368</name>
</gene>
<organism evidence="9 10">
    <name type="scientific">Haemaphysalis longicornis</name>
    <name type="common">Bush tick</name>
    <dbReference type="NCBI Taxonomy" id="44386"/>
    <lineage>
        <taxon>Eukaryota</taxon>
        <taxon>Metazoa</taxon>
        <taxon>Ecdysozoa</taxon>
        <taxon>Arthropoda</taxon>
        <taxon>Chelicerata</taxon>
        <taxon>Arachnida</taxon>
        <taxon>Acari</taxon>
        <taxon>Parasitiformes</taxon>
        <taxon>Ixodida</taxon>
        <taxon>Ixodoidea</taxon>
        <taxon>Ixodidae</taxon>
        <taxon>Haemaphysalinae</taxon>
        <taxon>Haemaphysalis</taxon>
    </lineage>
</organism>
<evidence type="ECO:0000256" key="1">
    <source>
        <dbReference type="ARBA" id="ARBA00004141"/>
    </source>
</evidence>
<dbReference type="OrthoDB" id="46396at2759"/>
<evidence type="ECO:0000256" key="7">
    <source>
        <dbReference type="SAM" id="Phobius"/>
    </source>
</evidence>
<dbReference type="PRINTS" id="PR01130">
    <property type="entry name" value="DERENTRNSPRT"/>
</dbReference>
<evidence type="ECO:0008006" key="11">
    <source>
        <dbReference type="Google" id="ProtNLM"/>
    </source>
</evidence>
<reference evidence="9 10" key="1">
    <citation type="journal article" date="2020" name="Cell">
        <title>Large-Scale Comparative Analyses of Tick Genomes Elucidate Their Genetic Diversity and Vector Capacities.</title>
        <authorList>
            <consortium name="Tick Genome and Microbiome Consortium (TIGMIC)"/>
            <person name="Jia N."/>
            <person name="Wang J."/>
            <person name="Shi W."/>
            <person name="Du L."/>
            <person name="Sun Y."/>
            <person name="Zhan W."/>
            <person name="Jiang J.F."/>
            <person name="Wang Q."/>
            <person name="Zhang B."/>
            <person name="Ji P."/>
            <person name="Bell-Sakyi L."/>
            <person name="Cui X.M."/>
            <person name="Yuan T.T."/>
            <person name="Jiang B.G."/>
            <person name="Yang W.F."/>
            <person name="Lam T.T."/>
            <person name="Chang Q.C."/>
            <person name="Ding S.J."/>
            <person name="Wang X.J."/>
            <person name="Zhu J.G."/>
            <person name="Ruan X.D."/>
            <person name="Zhao L."/>
            <person name="Wei J.T."/>
            <person name="Ye R.Z."/>
            <person name="Que T.C."/>
            <person name="Du C.H."/>
            <person name="Zhou Y.H."/>
            <person name="Cheng J.X."/>
            <person name="Dai P.F."/>
            <person name="Guo W.B."/>
            <person name="Han X.H."/>
            <person name="Huang E.J."/>
            <person name="Li L.F."/>
            <person name="Wei W."/>
            <person name="Gao Y.C."/>
            <person name="Liu J.Z."/>
            <person name="Shao H.Z."/>
            <person name="Wang X."/>
            <person name="Wang C.C."/>
            <person name="Yang T.C."/>
            <person name="Huo Q.B."/>
            <person name="Li W."/>
            <person name="Chen H.Y."/>
            <person name="Chen S.E."/>
            <person name="Zhou L.G."/>
            <person name="Ni X.B."/>
            <person name="Tian J.H."/>
            <person name="Sheng Y."/>
            <person name="Liu T."/>
            <person name="Pan Y.S."/>
            <person name="Xia L.Y."/>
            <person name="Li J."/>
            <person name="Zhao F."/>
            <person name="Cao W.C."/>
        </authorList>
    </citation>
    <scope>NUCLEOTIDE SEQUENCE [LARGE SCALE GENOMIC DNA]</scope>
    <source>
        <strain evidence="9">HaeL-2018</strain>
    </source>
</reference>
<dbReference type="Proteomes" id="UP000821853">
    <property type="component" value="Chromosome 5"/>
</dbReference>
<evidence type="ECO:0000256" key="3">
    <source>
        <dbReference type="ARBA" id="ARBA00022448"/>
    </source>
</evidence>
<keyword evidence="5 7" id="KW-1133">Transmembrane helix</keyword>
<keyword evidence="3" id="KW-0813">Transport</keyword>
<feature type="transmembrane region" description="Helical" evidence="7">
    <location>
        <begin position="73"/>
        <end position="96"/>
    </location>
</feature>
<evidence type="ECO:0000313" key="10">
    <source>
        <dbReference type="Proteomes" id="UP000821853"/>
    </source>
</evidence>
<evidence type="ECO:0000256" key="8">
    <source>
        <dbReference type="SAM" id="SignalP"/>
    </source>
</evidence>
<evidence type="ECO:0000256" key="5">
    <source>
        <dbReference type="ARBA" id="ARBA00022989"/>
    </source>
</evidence>
<accession>A0A9J6GLW9</accession>
<evidence type="ECO:0000256" key="6">
    <source>
        <dbReference type="ARBA" id="ARBA00023136"/>
    </source>
</evidence>
<keyword evidence="8" id="KW-0732">Signal</keyword>
<dbReference type="GO" id="GO:0005337">
    <property type="term" value="F:nucleoside transmembrane transporter activity"/>
    <property type="evidence" value="ECO:0007669"/>
    <property type="project" value="InterPro"/>
</dbReference>
<comment type="subcellular location">
    <subcellularLocation>
        <location evidence="1">Membrane</location>
        <topology evidence="1">Multi-pass membrane protein</topology>
    </subcellularLocation>
</comment>
<keyword evidence="4 7" id="KW-0812">Transmembrane</keyword>
<feature type="transmembrane region" description="Helical" evidence="7">
    <location>
        <begin position="139"/>
        <end position="161"/>
    </location>
</feature>
<comment type="caution">
    <text evidence="9">The sequence shown here is derived from an EMBL/GenBank/DDBJ whole genome shotgun (WGS) entry which is preliminary data.</text>
</comment>
<feature type="transmembrane region" description="Helical" evidence="7">
    <location>
        <begin position="211"/>
        <end position="234"/>
    </location>
</feature>
<dbReference type="InterPro" id="IPR002259">
    <property type="entry name" value="Eqnu_transpt"/>
</dbReference>
<evidence type="ECO:0000256" key="2">
    <source>
        <dbReference type="ARBA" id="ARBA00007965"/>
    </source>
</evidence>
<dbReference type="PANTHER" id="PTHR10332:SF88">
    <property type="entry name" value="EQUILIBRATIVE NUCLEOSIDE TRANSPORTER 1, ISOFORM A"/>
    <property type="match status" value="1"/>
</dbReference>
<evidence type="ECO:0000313" key="9">
    <source>
        <dbReference type="EMBL" id="KAH9375488.1"/>
    </source>
</evidence>
<dbReference type="Pfam" id="PF01733">
    <property type="entry name" value="Nucleoside_tran"/>
    <property type="match status" value="1"/>
</dbReference>
<keyword evidence="6 7" id="KW-0472">Membrane</keyword>
<feature type="signal peptide" evidence="8">
    <location>
        <begin position="1"/>
        <end position="16"/>
    </location>
</feature>
<feature type="transmembrane region" description="Helical" evidence="7">
    <location>
        <begin position="173"/>
        <end position="190"/>
    </location>
</feature>
<dbReference type="OMA" id="PEANIQG"/>
<dbReference type="GO" id="GO:0005886">
    <property type="term" value="C:plasma membrane"/>
    <property type="evidence" value="ECO:0007669"/>
    <property type="project" value="TreeGrafter"/>
</dbReference>
<evidence type="ECO:0000256" key="4">
    <source>
        <dbReference type="ARBA" id="ARBA00022692"/>
    </source>
</evidence>
<name>A0A9J6GLW9_HAELO</name>
<feature type="chain" id="PRO_5039932011" description="Equilibrative nucleoside transporter" evidence="8">
    <location>
        <begin position="17"/>
        <end position="235"/>
    </location>
</feature>
<dbReference type="VEuPathDB" id="VectorBase:HLOH_042689"/>
<proteinExistence type="inferred from homology"/>
<dbReference type="AlphaFoldDB" id="A0A9J6GLW9"/>
<dbReference type="PANTHER" id="PTHR10332">
    <property type="entry name" value="EQUILIBRATIVE NUCLEOSIDE TRANSPORTER"/>
    <property type="match status" value="1"/>
</dbReference>
<comment type="similarity">
    <text evidence="2">Belongs to the SLC29A/ENT transporter (TC 2.A.57) family.</text>
</comment>
<sequence length="235" mass="25615">MTSIIVALLIVALCNRQPQRSHTLRVWQSCCHDVVGELVIADFFIHCMKNPEANIQGMLSYDELGVWQQAASALYTLLISMAIFPAVGVLVVSTSVGSGSVWTGRLFIPVCGYLLYNAGDLCGRIACSYAPLDVKHERLVLVLSLARTVFVPLLMLCNAQPRRHLPVVFPSDVAFVVFMTAFSFTNGYLLSASLMQVSRKVESYLQERAGFLMTSAMMTGLSIGGFLSAALVAIL</sequence>
<keyword evidence="10" id="KW-1185">Reference proteome</keyword>